<feature type="domain" description="C3H1-type" evidence="11">
    <location>
        <begin position="231"/>
        <end position="265"/>
    </location>
</feature>
<evidence type="ECO:0000256" key="5">
    <source>
        <dbReference type="ARBA" id="ARBA00022737"/>
    </source>
</evidence>
<dbReference type="CDD" id="cd16772">
    <property type="entry name" value="RING-HC_UNKL"/>
    <property type="match status" value="1"/>
</dbReference>
<feature type="domain" description="RING-type" evidence="10">
    <location>
        <begin position="701"/>
        <end position="736"/>
    </location>
</feature>
<keyword evidence="13" id="KW-1185">Reference proteome</keyword>
<feature type="domain" description="C3H1-type" evidence="11">
    <location>
        <begin position="71"/>
        <end position="100"/>
    </location>
</feature>
<dbReference type="GeneTree" id="ENSGT00940000158822"/>
<dbReference type="InterPro" id="IPR045234">
    <property type="entry name" value="Unkempt-like"/>
</dbReference>
<feature type="zinc finger region" description="C3H1-type" evidence="8">
    <location>
        <begin position="71"/>
        <end position="100"/>
    </location>
</feature>
<dbReference type="Gene3D" id="4.10.1000.10">
    <property type="entry name" value="Zinc finger, CCCH-type"/>
    <property type="match status" value="1"/>
</dbReference>
<dbReference type="Gene3D" id="3.30.40.10">
    <property type="entry name" value="Zinc/RING finger domain, C3HC4 (zinc finger)"/>
    <property type="match status" value="1"/>
</dbReference>
<sequence>MPSVSKTAASASPQTEKPTHYTYLKEFRTEQCPLFLQHKCTQHRPFTCFHWHFLNQRRRRPIRRRDGTFNYSPDVYCTKYDETTGICPDGDDCPYLHRTTGDTERKYHLRYYKTGTCIHETDARGHCVKNGLHCAFAHGPHDLRPPVYDIREIQAQEALQNGQLGSGEGIPDLQPGVLASQAMIEKTLIEDPRWQGKYEQCTKPPRLCRQGYACPHYHNSRDRRRNPRKFKYRSTPCPSVKHGDEWGEPSKCESGDSCQYCHSRTEQQFHPEIYKSTKCNDMRQTGYCPRGPFCAFAHVERIPSTDETMSTLLTAMQSGSQAKLGSQQYPECPISELGGTTNSITSNVSNNGQAANVCDLLCGFVNMTCFCLQSHSGMFSVVNPLASSITSSITSSLASSIGSDSSSPTTLSTMNAKATPFYPGSNTVESVIGSALDLNFSDINVASLDKELEDQDNNGLGLTSQRLLGGSAPVNIPGSLARSSSLHSSSSLSASPLSSLSQSLSQSLLTGMAPQQNQPQAVKAEHGLLGTPTSTQNSLGLNGGAGSIWDFVSGSLSPSPSPVFSSLSSSMVSSSSADLGRLLRELDEAKRKIKQWEDAWHQVKQACEVWQKDAQEAKEQAKSAEAERQLAEQKREDTERKLKELQGDFDMLCRSPNMPLLRNYGDLDQLPLAKLHSIQSQLRSDLDLIDGVIYQLQSKKCIVCQKHDRCIVLQPCQHYVLCENCAPSKTECPYCKTKILKW</sequence>
<organism evidence="12 13">
    <name type="scientific">Pygocentrus nattereri</name>
    <name type="common">Red-bellied piranha</name>
    <dbReference type="NCBI Taxonomy" id="42514"/>
    <lineage>
        <taxon>Eukaryota</taxon>
        <taxon>Metazoa</taxon>
        <taxon>Chordata</taxon>
        <taxon>Craniata</taxon>
        <taxon>Vertebrata</taxon>
        <taxon>Euteleostomi</taxon>
        <taxon>Actinopterygii</taxon>
        <taxon>Neopterygii</taxon>
        <taxon>Teleostei</taxon>
        <taxon>Ostariophysi</taxon>
        <taxon>Characiformes</taxon>
        <taxon>Characoidei</taxon>
        <taxon>Pygocentrus</taxon>
    </lineage>
</organism>
<evidence type="ECO:0000259" key="11">
    <source>
        <dbReference type="PROSITE" id="PS50103"/>
    </source>
</evidence>
<reference evidence="12" key="2">
    <citation type="submission" date="2025-08" db="UniProtKB">
        <authorList>
            <consortium name="Ensembl"/>
        </authorList>
    </citation>
    <scope>IDENTIFICATION</scope>
</reference>
<dbReference type="GO" id="GO:0008270">
    <property type="term" value="F:zinc ion binding"/>
    <property type="evidence" value="ECO:0007669"/>
    <property type="project" value="UniProtKB-KW"/>
</dbReference>
<keyword evidence="3" id="KW-0963">Cytoplasm</keyword>
<feature type="zinc finger region" description="C3H1-type" evidence="8">
    <location>
        <begin position="111"/>
        <end position="141"/>
    </location>
</feature>
<reference evidence="12" key="3">
    <citation type="submission" date="2025-09" db="UniProtKB">
        <authorList>
            <consortium name="Ensembl"/>
        </authorList>
    </citation>
    <scope>IDENTIFICATION</scope>
</reference>
<feature type="domain" description="C3H1-type" evidence="11">
    <location>
        <begin position="111"/>
        <end position="141"/>
    </location>
</feature>
<keyword evidence="5" id="KW-0677">Repeat</keyword>
<keyword evidence="9" id="KW-0175">Coiled coil</keyword>
<evidence type="ECO:0008006" key="14">
    <source>
        <dbReference type="Google" id="ProtNLM"/>
    </source>
</evidence>
<dbReference type="Pfam" id="PF23261">
    <property type="entry name" value="zf-CCCH_11"/>
    <property type="match status" value="1"/>
</dbReference>
<dbReference type="InterPro" id="IPR036855">
    <property type="entry name" value="Znf_CCCH_sf"/>
</dbReference>
<comment type="similarity">
    <text evidence="2">Belongs to the unkempt family.</text>
</comment>
<evidence type="ECO:0000313" key="13">
    <source>
        <dbReference type="Proteomes" id="UP001501920"/>
    </source>
</evidence>
<name>A0A3B4BW82_PYGNA</name>
<dbReference type="InterPro" id="IPR057296">
    <property type="entry name" value="UNK_Znf_5"/>
</dbReference>
<dbReference type="SUPFAM" id="SSF90229">
    <property type="entry name" value="CCCH zinc finger"/>
    <property type="match status" value="1"/>
</dbReference>
<dbReference type="InterPro" id="IPR013083">
    <property type="entry name" value="Znf_RING/FYVE/PHD"/>
</dbReference>
<dbReference type="InterPro" id="IPR040594">
    <property type="entry name" value="UNK_Znf_1"/>
</dbReference>
<feature type="zinc finger region" description="C3H1-type" evidence="8">
    <location>
        <begin position="273"/>
        <end position="301"/>
    </location>
</feature>
<dbReference type="Pfam" id="PF00642">
    <property type="entry name" value="zf-CCCH"/>
    <property type="match status" value="1"/>
</dbReference>
<dbReference type="AlphaFoldDB" id="A0A3B4BW82"/>
<dbReference type="Pfam" id="PF18384">
    <property type="entry name" value="zf_CCCH_5"/>
    <property type="match status" value="1"/>
</dbReference>
<keyword evidence="6 8" id="KW-0863">Zinc-finger</keyword>
<dbReference type="PROSITE" id="PS50103">
    <property type="entry name" value="ZF_C3H1"/>
    <property type="match status" value="4"/>
</dbReference>
<dbReference type="Proteomes" id="UP001501920">
    <property type="component" value="Chromosome 27"/>
</dbReference>
<dbReference type="GO" id="GO:0005737">
    <property type="term" value="C:cytoplasm"/>
    <property type="evidence" value="ECO:0007669"/>
    <property type="project" value="UniProtKB-SubCell"/>
</dbReference>
<evidence type="ECO:0000256" key="9">
    <source>
        <dbReference type="SAM" id="Coils"/>
    </source>
</evidence>
<evidence type="ECO:0000256" key="7">
    <source>
        <dbReference type="ARBA" id="ARBA00022833"/>
    </source>
</evidence>
<dbReference type="Pfam" id="PF25427">
    <property type="entry name" value="zf-CCCH_UNK"/>
    <property type="match status" value="1"/>
</dbReference>
<evidence type="ECO:0000259" key="10">
    <source>
        <dbReference type="PROSITE" id="PS50089"/>
    </source>
</evidence>
<dbReference type="Pfam" id="PF23035">
    <property type="entry name" value="zf-CCCH_UNK-like_4th"/>
    <property type="match status" value="1"/>
</dbReference>
<dbReference type="Ensembl" id="ENSPNAT00000007902.2">
    <property type="protein sequence ID" value="ENSPNAP00000003917.2"/>
    <property type="gene ID" value="ENSPNAG00000010422.2"/>
</dbReference>
<evidence type="ECO:0000256" key="4">
    <source>
        <dbReference type="ARBA" id="ARBA00022723"/>
    </source>
</evidence>
<gene>
    <name evidence="12" type="primary">UNKL</name>
</gene>
<evidence type="ECO:0000256" key="3">
    <source>
        <dbReference type="ARBA" id="ARBA00022490"/>
    </source>
</evidence>
<dbReference type="InterPro" id="IPR057295">
    <property type="entry name" value="UNK_Znf_4"/>
</dbReference>
<dbReference type="InterPro" id="IPR001841">
    <property type="entry name" value="Znf_RING"/>
</dbReference>
<evidence type="ECO:0000313" key="12">
    <source>
        <dbReference type="Ensembl" id="ENSPNAP00000003917.2"/>
    </source>
</evidence>
<comment type="subcellular location">
    <subcellularLocation>
        <location evidence="1">Cytoplasm</location>
    </subcellularLocation>
</comment>
<keyword evidence="4 8" id="KW-0479">Metal-binding</keyword>
<feature type="domain" description="C3H1-type" evidence="11">
    <location>
        <begin position="273"/>
        <end position="301"/>
    </location>
</feature>
<dbReference type="PANTHER" id="PTHR14493:SF37">
    <property type="entry name" value="E3 UBIQUITIN-PROTEIN LIGASE UNKL-RELATED"/>
    <property type="match status" value="1"/>
</dbReference>
<evidence type="ECO:0000256" key="8">
    <source>
        <dbReference type="PROSITE-ProRule" id="PRU00723"/>
    </source>
</evidence>
<dbReference type="SUPFAM" id="SSF57997">
    <property type="entry name" value="Tropomyosin"/>
    <property type="match status" value="1"/>
</dbReference>
<feature type="zinc finger region" description="C3H1-type" evidence="8">
    <location>
        <begin position="231"/>
        <end position="265"/>
    </location>
</feature>
<dbReference type="PANTHER" id="PTHR14493">
    <property type="entry name" value="UNKEMPT FAMILY MEMBER"/>
    <property type="match status" value="1"/>
</dbReference>
<feature type="coiled-coil region" evidence="9">
    <location>
        <begin position="572"/>
        <end position="648"/>
    </location>
</feature>
<dbReference type="Pfam" id="PF13920">
    <property type="entry name" value="zf-C3HC4_3"/>
    <property type="match status" value="1"/>
</dbReference>
<proteinExistence type="inferred from homology"/>
<keyword evidence="7 8" id="KW-0862">Zinc</keyword>
<protein>
    <recommendedName>
        <fullName evidence="14">Unk like zinc finger</fullName>
    </recommendedName>
</protein>
<evidence type="ECO:0000256" key="6">
    <source>
        <dbReference type="ARBA" id="ARBA00022771"/>
    </source>
</evidence>
<evidence type="ECO:0000256" key="2">
    <source>
        <dbReference type="ARBA" id="ARBA00008808"/>
    </source>
</evidence>
<dbReference type="InterPro" id="IPR000571">
    <property type="entry name" value="Znf_CCCH"/>
</dbReference>
<accession>A0A3B4BW82</accession>
<dbReference type="PROSITE" id="PS50089">
    <property type="entry name" value="ZF_RING_2"/>
    <property type="match status" value="1"/>
</dbReference>
<reference evidence="12 13" key="1">
    <citation type="submission" date="2020-10" db="EMBL/GenBank/DDBJ databases">
        <title>Pygocentrus nattereri (red-bellied piranha) genome, fPygNat1, primary haplotype.</title>
        <authorList>
            <person name="Myers G."/>
            <person name="Meyer A."/>
            <person name="Karagic N."/>
            <person name="Pippel M."/>
            <person name="Winkler S."/>
            <person name="Tracey A."/>
            <person name="Wood J."/>
            <person name="Formenti G."/>
            <person name="Howe K."/>
            <person name="Fedrigo O."/>
            <person name="Jarvis E.D."/>
        </authorList>
    </citation>
    <scope>NUCLEOTIDE SEQUENCE [LARGE SCALE GENOMIC DNA]</scope>
</reference>
<dbReference type="SMART" id="SM00356">
    <property type="entry name" value="ZnF_C3H1"/>
    <property type="match status" value="3"/>
</dbReference>
<evidence type="ECO:0000256" key="1">
    <source>
        <dbReference type="ARBA" id="ARBA00004496"/>
    </source>
</evidence>